<evidence type="ECO:0000313" key="5">
    <source>
        <dbReference type="Proteomes" id="UP000255231"/>
    </source>
</evidence>
<dbReference type="RefSeq" id="WP_076559716.1">
    <property type="nucleotide sequence ID" value="NZ_CP033929.1"/>
</dbReference>
<protein>
    <recommendedName>
        <fullName evidence="6">Carboxypeptidase regulatory-like domain-containing protein</fullName>
    </recommendedName>
</protein>
<dbReference type="KEGG" id="cil:EG358_14005"/>
<dbReference type="Proteomes" id="UP000255231">
    <property type="component" value="Unassembled WGS sequence"/>
</dbReference>
<dbReference type="EMBL" id="FTMF01000004">
    <property type="protein sequence ID" value="SIQ34514.1"/>
    <property type="molecule type" value="Genomic_DNA"/>
</dbReference>
<sequence>MKNLMKSALLAFGVLLTITSCSTDATTLTDAEMTNANLANKSENSKKQQTYQLKVGTIHNGVNTMSGSYDMGGIYATDVNTGIVYDGYITYSNGYAKLPGYFNDLPAGTYEISAYQGQGGWVGYGSTTVTLTPSSVGQDGYVNIYIPIAWEE</sequence>
<name>A0A381F428_9FLAO</name>
<dbReference type="EMBL" id="UFVS01000001">
    <property type="protein sequence ID" value="SUX41247.1"/>
    <property type="molecule type" value="Genomic_DNA"/>
</dbReference>
<accession>A0A381F428</accession>
<keyword evidence="4" id="KW-1185">Reference proteome</keyword>
<keyword evidence="1" id="KW-0732">Signal</keyword>
<evidence type="ECO:0000313" key="3">
    <source>
        <dbReference type="EMBL" id="SUX41247.1"/>
    </source>
</evidence>
<gene>
    <name evidence="3" type="ORF">NCTC13560_00040</name>
    <name evidence="2" type="ORF">SAMN05421682_104164</name>
</gene>
<dbReference type="Proteomes" id="UP000185725">
    <property type="component" value="Unassembled WGS sequence"/>
</dbReference>
<dbReference type="OrthoDB" id="1271033at2"/>
<feature type="signal peptide" evidence="1">
    <location>
        <begin position="1"/>
        <end position="25"/>
    </location>
</feature>
<dbReference type="PROSITE" id="PS51257">
    <property type="entry name" value="PROKAR_LIPOPROTEIN"/>
    <property type="match status" value="1"/>
</dbReference>
<proteinExistence type="predicted"/>
<evidence type="ECO:0000256" key="1">
    <source>
        <dbReference type="SAM" id="SignalP"/>
    </source>
</evidence>
<reference evidence="2 4" key="1">
    <citation type="submission" date="2017-01" db="EMBL/GenBank/DDBJ databases">
        <authorList>
            <person name="Varghese N."/>
            <person name="Submissions S."/>
        </authorList>
    </citation>
    <scope>NUCLEOTIDE SEQUENCE [LARGE SCALE GENOMIC DNA]</scope>
    <source>
        <strain evidence="2 4">ATCC 27950</strain>
    </source>
</reference>
<evidence type="ECO:0008006" key="6">
    <source>
        <dbReference type="Google" id="ProtNLM"/>
    </source>
</evidence>
<dbReference type="AlphaFoldDB" id="A0A381F428"/>
<evidence type="ECO:0000313" key="4">
    <source>
        <dbReference type="Proteomes" id="UP000185725"/>
    </source>
</evidence>
<organism evidence="3 5">
    <name type="scientific">Chryseobacterium indoltheticum</name>
    <dbReference type="NCBI Taxonomy" id="254"/>
    <lineage>
        <taxon>Bacteria</taxon>
        <taxon>Pseudomonadati</taxon>
        <taxon>Bacteroidota</taxon>
        <taxon>Flavobacteriia</taxon>
        <taxon>Flavobacteriales</taxon>
        <taxon>Weeksellaceae</taxon>
        <taxon>Chryseobacterium group</taxon>
        <taxon>Chryseobacterium</taxon>
    </lineage>
</organism>
<dbReference type="GeneID" id="303674821"/>
<reference evidence="3 5" key="2">
    <citation type="submission" date="2018-06" db="EMBL/GenBank/DDBJ databases">
        <authorList>
            <consortium name="Pathogen Informatics"/>
            <person name="Doyle S."/>
        </authorList>
    </citation>
    <scope>NUCLEOTIDE SEQUENCE [LARGE SCALE GENOMIC DNA]</scope>
    <source>
        <strain evidence="3 5">NCTC13560</strain>
    </source>
</reference>
<feature type="chain" id="PRO_5017029140" description="Carboxypeptidase regulatory-like domain-containing protein" evidence="1">
    <location>
        <begin position="26"/>
        <end position="152"/>
    </location>
</feature>
<evidence type="ECO:0000313" key="2">
    <source>
        <dbReference type="EMBL" id="SIQ34514.1"/>
    </source>
</evidence>